<evidence type="ECO:0000256" key="10">
    <source>
        <dbReference type="ARBA" id="ARBA00023136"/>
    </source>
</evidence>
<dbReference type="PROSITE" id="PS51103">
    <property type="entry name" value="PTS_EIIC_TYPE_1"/>
    <property type="match status" value="1"/>
</dbReference>
<dbReference type="EMBL" id="CP024160">
    <property type="protein sequence ID" value="ATP54523.1"/>
    <property type="molecule type" value="Genomic_DNA"/>
</dbReference>
<gene>
    <name evidence="15" type="ORF">CSV91_08275</name>
</gene>
<proteinExistence type="predicted"/>
<feature type="transmembrane region" description="Helical" evidence="12">
    <location>
        <begin position="439"/>
        <end position="460"/>
    </location>
</feature>
<feature type="active site" description="Phosphocysteine intermediate; for EIIB activity" evidence="11">
    <location>
        <position position="27"/>
    </location>
</feature>
<dbReference type="Pfam" id="PF02378">
    <property type="entry name" value="PTS_EIIC"/>
    <property type="match status" value="1"/>
</dbReference>
<feature type="transmembrane region" description="Helical" evidence="12">
    <location>
        <begin position="109"/>
        <end position="130"/>
    </location>
</feature>
<evidence type="ECO:0000313" key="16">
    <source>
        <dbReference type="Proteomes" id="UP000225608"/>
    </source>
</evidence>
<dbReference type="Proteomes" id="UP000225608">
    <property type="component" value="Chromosome"/>
</dbReference>
<dbReference type="GO" id="GO:0015771">
    <property type="term" value="P:trehalose transport"/>
    <property type="evidence" value="ECO:0007669"/>
    <property type="project" value="TreeGrafter"/>
</dbReference>
<feature type="transmembrane region" description="Helical" evidence="12">
    <location>
        <begin position="250"/>
        <end position="275"/>
    </location>
</feature>
<dbReference type="PANTHER" id="PTHR30175">
    <property type="entry name" value="PHOSPHOTRANSFERASE SYSTEM TRANSPORT PROTEIN"/>
    <property type="match status" value="1"/>
</dbReference>
<reference evidence="15 16" key="1">
    <citation type="submission" date="2017-10" db="EMBL/GenBank/DDBJ databases">
        <title>Complete genome sequence of Collinsella aerofaciens isolated from the gut of a healthy adult Indian.</title>
        <authorList>
            <person name="Bag S."/>
            <person name="Ghosh T.S."/>
            <person name="Das B."/>
        </authorList>
    </citation>
    <scope>NUCLEOTIDE SEQUENCE [LARGE SCALE GENOMIC DNA]</scope>
    <source>
        <strain evidence="16">indica</strain>
    </source>
</reference>
<dbReference type="KEGG" id="caer:CSV91_08275"/>
<keyword evidence="10 12" id="KW-0472">Membrane</keyword>
<comment type="subcellular location">
    <subcellularLocation>
        <location evidence="1">Cell membrane</location>
        <topology evidence="1">Multi-pass membrane protein</topology>
    </subcellularLocation>
</comment>
<evidence type="ECO:0000259" key="14">
    <source>
        <dbReference type="PROSITE" id="PS51103"/>
    </source>
</evidence>
<dbReference type="PROSITE" id="PS51098">
    <property type="entry name" value="PTS_EIIB_TYPE_1"/>
    <property type="match status" value="1"/>
</dbReference>
<evidence type="ECO:0000256" key="9">
    <source>
        <dbReference type="ARBA" id="ARBA00022989"/>
    </source>
</evidence>
<dbReference type="InterPro" id="IPR001996">
    <property type="entry name" value="PTS_IIB_1"/>
</dbReference>
<feature type="transmembrane region" description="Helical" evidence="12">
    <location>
        <begin position="183"/>
        <end position="201"/>
    </location>
</feature>
<dbReference type="GO" id="GO:0005886">
    <property type="term" value="C:plasma membrane"/>
    <property type="evidence" value="ECO:0007669"/>
    <property type="project" value="UniProtKB-SubCell"/>
</dbReference>
<keyword evidence="3" id="KW-1003">Cell membrane</keyword>
<protein>
    <submittedName>
        <fullName evidence="15">Protein-N(Pi)-phosphohistidine--sugar phosphotransferase</fullName>
    </submittedName>
</protein>
<feature type="transmembrane region" description="Helical" evidence="12">
    <location>
        <begin position="150"/>
        <end position="171"/>
    </location>
</feature>
<feature type="transmembrane region" description="Helical" evidence="12">
    <location>
        <begin position="281"/>
        <end position="302"/>
    </location>
</feature>
<evidence type="ECO:0000256" key="7">
    <source>
        <dbReference type="ARBA" id="ARBA00022692"/>
    </source>
</evidence>
<dbReference type="InterPro" id="IPR013013">
    <property type="entry name" value="PTS_EIIC_1"/>
</dbReference>
<dbReference type="InterPro" id="IPR018113">
    <property type="entry name" value="PTrfase_EIIB_Cys"/>
</dbReference>
<keyword evidence="2" id="KW-0813">Transport</keyword>
<dbReference type="AlphaFoldDB" id="A0A2D1TYT1"/>
<evidence type="ECO:0000256" key="5">
    <source>
        <dbReference type="ARBA" id="ARBA00022679"/>
    </source>
</evidence>
<evidence type="ECO:0000256" key="12">
    <source>
        <dbReference type="SAM" id="Phobius"/>
    </source>
</evidence>
<keyword evidence="8" id="KW-0418">Kinase</keyword>
<dbReference type="SUPFAM" id="SSF55604">
    <property type="entry name" value="Glucose permease domain IIB"/>
    <property type="match status" value="1"/>
</dbReference>
<feature type="transmembrane region" description="Helical" evidence="12">
    <location>
        <begin position="309"/>
        <end position="329"/>
    </location>
</feature>
<feature type="transmembrane region" description="Helical" evidence="12">
    <location>
        <begin position="398"/>
        <end position="419"/>
    </location>
</feature>
<evidence type="ECO:0000256" key="3">
    <source>
        <dbReference type="ARBA" id="ARBA00022475"/>
    </source>
</evidence>
<feature type="domain" description="PTS EIIC type-1" evidence="14">
    <location>
        <begin position="104"/>
        <end position="473"/>
    </location>
</feature>
<keyword evidence="6" id="KW-0598">Phosphotransferase system</keyword>
<evidence type="ECO:0000256" key="11">
    <source>
        <dbReference type="PROSITE-ProRule" id="PRU00421"/>
    </source>
</evidence>
<keyword evidence="9 12" id="KW-1133">Transmembrane helix</keyword>
<evidence type="ECO:0000256" key="2">
    <source>
        <dbReference type="ARBA" id="ARBA00022448"/>
    </source>
</evidence>
<dbReference type="PROSITE" id="PS01035">
    <property type="entry name" value="PTS_EIIB_TYPE_1_CYS"/>
    <property type="match status" value="1"/>
</dbReference>
<dbReference type="PANTHER" id="PTHR30175:SF1">
    <property type="entry name" value="PTS SYSTEM ARBUTIN-, CELLOBIOSE-, AND SALICIN-SPECIFIC EIIBC COMPONENT-RELATED"/>
    <property type="match status" value="1"/>
</dbReference>
<evidence type="ECO:0000313" key="15">
    <source>
        <dbReference type="EMBL" id="ATP54523.1"/>
    </source>
</evidence>
<dbReference type="FunFam" id="3.30.1360.60:FF:000001">
    <property type="entry name" value="PTS system glucose-specific IIBC component PtsG"/>
    <property type="match status" value="1"/>
</dbReference>
<evidence type="ECO:0000256" key="1">
    <source>
        <dbReference type="ARBA" id="ARBA00004651"/>
    </source>
</evidence>
<organism evidence="15 16">
    <name type="scientific">Collinsella aerofaciens</name>
    <dbReference type="NCBI Taxonomy" id="74426"/>
    <lineage>
        <taxon>Bacteria</taxon>
        <taxon>Bacillati</taxon>
        <taxon>Actinomycetota</taxon>
        <taxon>Coriobacteriia</taxon>
        <taxon>Coriobacteriales</taxon>
        <taxon>Coriobacteriaceae</taxon>
        <taxon>Collinsella</taxon>
    </lineage>
</organism>
<dbReference type="InterPro" id="IPR036878">
    <property type="entry name" value="Glu_permease_IIB"/>
</dbReference>
<feature type="domain" description="PTS EIIB type-1" evidence="13">
    <location>
        <begin position="5"/>
        <end position="87"/>
    </location>
</feature>
<accession>A0A2D1TYT1</accession>
<feature type="transmembrane region" description="Helical" evidence="12">
    <location>
        <begin position="335"/>
        <end position="356"/>
    </location>
</feature>
<feature type="transmembrane region" description="Helical" evidence="12">
    <location>
        <begin position="221"/>
        <end position="238"/>
    </location>
</feature>
<dbReference type="Pfam" id="PF00367">
    <property type="entry name" value="PTS_EIIB"/>
    <property type="match status" value="1"/>
</dbReference>
<keyword evidence="5 15" id="KW-0808">Transferase</keyword>
<dbReference type="GO" id="GO:0008982">
    <property type="term" value="F:protein-N(PI)-phosphohistidine-sugar phosphotransferase activity"/>
    <property type="evidence" value="ECO:0007669"/>
    <property type="project" value="InterPro"/>
</dbReference>
<dbReference type="Gene3D" id="3.30.1360.60">
    <property type="entry name" value="Glucose permease domain IIB"/>
    <property type="match status" value="1"/>
</dbReference>
<dbReference type="GO" id="GO:0016301">
    <property type="term" value="F:kinase activity"/>
    <property type="evidence" value="ECO:0007669"/>
    <property type="project" value="UniProtKB-KW"/>
</dbReference>
<evidence type="ECO:0000256" key="8">
    <source>
        <dbReference type="ARBA" id="ARBA00022777"/>
    </source>
</evidence>
<dbReference type="InterPro" id="IPR003352">
    <property type="entry name" value="PTS_EIIC"/>
</dbReference>
<keyword evidence="4" id="KW-0762">Sugar transport</keyword>
<name>A0A2D1TYT1_9ACTN</name>
<keyword evidence="7 12" id="KW-0812">Transmembrane</keyword>
<dbReference type="CDD" id="cd00212">
    <property type="entry name" value="PTS_IIB_glc"/>
    <property type="match status" value="1"/>
</dbReference>
<dbReference type="InterPro" id="IPR050558">
    <property type="entry name" value="PTS_Sugar-Specific_Components"/>
</dbReference>
<dbReference type="GO" id="GO:0090589">
    <property type="term" value="F:protein-phosphocysteine-trehalose phosphotransferase system transporter activity"/>
    <property type="evidence" value="ECO:0007669"/>
    <property type="project" value="TreeGrafter"/>
</dbReference>
<dbReference type="RefSeq" id="WP_099432498.1">
    <property type="nucleotide sequence ID" value="NZ_CP024160.1"/>
</dbReference>
<evidence type="ECO:0000256" key="6">
    <source>
        <dbReference type="ARBA" id="ARBA00022683"/>
    </source>
</evidence>
<evidence type="ECO:0000256" key="4">
    <source>
        <dbReference type="ARBA" id="ARBA00022597"/>
    </source>
</evidence>
<dbReference type="GO" id="GO:0009401">
    <property type="term" value="P:phosphoenolpyruvate-dependent sugar phosphotransferase system"/>
    <property type="evidence" value="ECO:0007669"/>
    <property type="project" value="UniProtKB-KW"/>
</dbReference>
<evidence type="ECO:0000259" key="13">
    <source>
        <dbReference type="PROSITE" id="PS51098"/>
    </source>
</evidence>
<sequence>MADNKKIAEDVLAAVGGKENVSGVTHCMTRLRFTLKDNGIPDTNKVKKIKGVIGAQESGGQYQVIIGQNVPKVYDEVCAMGGFAKSAAIDENLDAPKQKLTPKVIGNNILNYLSGSMVALIPILMAGGLFKCIGTLIGPQVFNLVPETDPTYLLFYTYLFDAAMYLLPVYLGYSAAKKIGASPVLGMFCGGILICPDIVALAQSGETSLTVYGISAPLQNYQQTVLPILLSVAALYWVEKFFKKIVPDVLSTVFTPFFTMVVMVPIELIVLGPIGNELGNLLSAVLFGMAGTGIGFYIAMAIVGGLWQLFVLTGMHIAVIMPALATFMALGEDKFIFVASNFAMIAVWGAVFGAALRIRNKEEKALTFGYVISAILGGVTEPALFGCIMRFKRMIPCMVIGGAISGLLAGILGVTLGMPGANSNFLVFLGYLTPGMGNLINFGICFAVAFIVSAVLAFFFGITEADQAELDEE</sequence>